<evidence type="ECO:0000313" key="3">
    <source>
        <dbReference type="Proteomes" id="UP000054600"/>
    </source>
</evidence>
<proteinExistence type="predicted"/>
<dbReference type="EMBL" id="LNYW01000059">
    <property type="protein sequence ID" value="KTD57873.1"/>
    <property type="molecule type" value="Genomic_DNA"/>
</dbReference>
<protein>
    <submittedName>
        <fullName evidence="2">Uncharacterized protein</fullName>
    </submittedName>
</protein>
<comment type="caution">
    <text evidence="2">The sequence shown here is derived from an EMBL/GenBank/DDBJ whole genome shotgun (WGS) entry which is preliminary data.</text>
</comment>
<sequence>MSANASYYAVNIDIAKEWAGTSLGIMDALFAIAGFIAPTLTASIGSGLAFCFFRVKQKARLDPQYTLSNQ</sequence>
<dbReference type="STRING" id="1122169.Lsha_2151"/>
<keyword evidence="1" id="KW-0812">Transmembrane</keyword>
<gene>
    <name evidence="2" type="ORF">Lsha_2151</name>
</gene>
<dbReference type="AlphaFoldDB" id="A0A0W0YLS2"/>
<name>A0A0W0YLS2_9GAMM</name>
<keyword evidence="1" id="KW-1133">Transmembrane helix</keyword>
<reference evidence="2 3" key="1">
    <citation type="submission" date="2015-11" db="EMBL/GenBank/DDBJ databases">
        <title>Genomic analysis of 38 Legionella species identifies large and diverse effector repertoires.</title>
        <authorList>
            <person name="Burstein D."/>
            <person name="Amaro F."/>
            <person name="Zusman T."/>
            <person name="Lifshitz Z."/>
            <person name="Cohen O."/>
            <person name="Gilbert J.A."/>
            <person name="Pupko T."/>
            <person name="Shuman H.A."/>
            <person name="Segal G."/>
        </authorList>
    </citation>
    <scope>NUCLEOTIDE SEQUENCE [LARGE SCALE GENOMIC DNA]</scope>
    <source>
        <strain evidence="2 3">ATCC 49655</strain>
    </source>
</reference>
<keyword evidence="1" id="KW-0472">Membrane</keyword>
<feature type="transmembrane region" description="Helical" evidence="1">
    <location>
        <begin position="28"/>
        <end position="53"/>
    </location>
</feature>
<organism evidence="2 3">
    <name type="scientific">Legionella shakespearei DSM 23087</name>
    <dbReference type="NCBI Taxonomy" id="1122169"/>
    <lineage>
        <taxon>Bacteria</taxon>
        <taxon>Pseudomonadati</taxon>
        <taxon>Pseudomonadota</taxon>
        <taxon>Gammaproteobacteria</taxon>
        <taxon>Legionellales</taxon>
        <taxon>Legionellaceae</taxon>
        <taxon>Legionella</taxon>
    </lineage>
</organism>
<accession>A0A0W0YLS2</accession>
<evidence type="ECO:0000313" key="2">
    <source>
        <dbReference type="EMBL" id="KTD57873.1"/>
    </source>
</evidence>
<evidence type="ECO:0000256" key="1">
    <source>
        <dbReference type="SAM" id="Phobius"/>
    </source>
</evidence>
<dbReference type="Proteomes" id="UP000054600">
    <property type="component" value="Unassembled WGS sequence"/>
</dbReference>
<keyword evidence="3" id="KW-1185">Reference proteome</keyword>